<dbReference type="PANTHER" id="PTHR30068">
    <property type="entry name" value="URONATE ISOMERASE"/>
    <property type="match status" value="1"/>
</dbReference>
<proteinExistence type="predicted"/>
<evidence type="ECO:0000259" key="1">
    <source>
        <dbReference type="SMART" id="SM00563"/>
    </source>
</evidence>
<reference evidence="3" key="1">
    <citation type="journal article" date="2019" name="Int. J. Syst. Evol. Microbiol.">
        <title>The Global Catalogue of Microorganisms (GCM) 10K type strain sequencing project: providing services to taxonomists for standard genome sequencing and annotation.</title>
        <authorList>
            <consortium name="The Broad Institute Genomics Platform"/>
            <consortium name="The Broad Institute Genome Sequencing Center for Infectious Disease"/>
            <person name="Wu L."/>
            <person name="Ma J."/>
        </authorList>
    </citation>
    <scope>NUCLEOTIDE SEQUENCE [LARGE SCALE GENOMIC DNA]</scope>
    <source>
        <strain evidence="3">CGMCC 1.12482</strain>
    </source>
</reference>
<dbReference type="Pfam" id="PF01553">
    <property type="entry name" value="Acyltransferase"/>
    <property type="match status" value="1"/>
</dbReference>
<protein>
    <recommendedName>
        <fullName evidence="1">Phospholipid/glycerol acyltransferase domain-containing protein</fullName>
    </recommendedName>
</protein>
<evidence type="ECO:0000313" key="2">
    <source>
        <dbReference type="EMBL" id="GGC99649.1"/>
    </source>
</evidence>
<dbReference type="InterPro" id="IPR002123">
    <property type="entry name" value="Plipid/glycerol_acylTrfase"/>
</dbReference>
<dbReference type="EMBL" id="BMFF01000003">
    <property type="protein sequence ID" value="GGC99649.1"/>
    <property type="molecule type" value="Genomic_DNA"/>
</dbReference>
<name>A0ABQ1PMF9_9GAMM</name>
<dbReference type="Proteomes" id="UP000638188">
    <property type="component" value="Unassembled WGS sequence"/>
</dbReference>
<evidence type="ECO:0000313" key="3">
    <source>
        <dbReference type="Proteomes" id="UP000638188"/>
    </source>
</evidence>
<dbReference type="PANTHER" id="PTHR30068:SF3">
    <property type="entry name" value="PHOSPHOLIPID_GLYCEROL ACYLTRANSFERASE DOMAIN-CONTAINING PROTEIN"/>
    <property type="match status" value="1"/>
</dbReference>
<accession>A0ABQ1PMF9</accession>
<dbReference type="RefSeq" id="WP_150278384.1">
    <property type="nucleotide sequence ID" value="NZ_BMFF01000003.1"/>
</dbReference>
<keyword evidence="3" id="KW-1185">Reference proteome</keyword>
<feature type="domain" description="Phospholipid/glycerol acyltransferase" evidence="1">
    <location>
        <begin position="102"/>
        <end position="237"/>
    </location>
</feature>
<dbReference type="SMART" id="SM00563">
    <property type="entry name" value="PlsC"/>
    <property type="match status" value="1"/>
</dbReference>
<dbReference type="SUPFAM" id="SSF69593">
    <property type="entry name" value="Glycerol-3-phosphate (1)-acyltransferase"/>
    <property type="match status" value="1"/>
</dbReference>
<gene>
    <name evidence="2" type="ORF">GCM10007418_18670</name>
</gene>
<organism evidence="2 3">
    <name type="scientific">Halopseudomonas salina</name>
    <dbReference type="NCBI Taxonomy" id="1323744"/>
    <lineage>
        <taxon>Bacteria</taxon>
        <taxon>Pseudomonadati</taxon>
        <taxon>Pseudomonadota</taxon>
        <taxon>Gammaproteobacteria</taxon>
        <taxon>Pseudomonadales</taxon>
        <taxon>Pseudomonadaceae</taxon>
        <taxon>Halopseudomonas</taxon>
    </lineage>
</organism>
<sequence>MVEFDAIRPYTDEEVPAVLQRLTRDNELLGILASHHFPRLNRWFPGLVKKTVGAGLRREARRIDSVDALQQRIEPYLDRLIERSVADVSYSGLDRLAKNSPYLFLANHRDIVMDPAFVNYALYHAGHPTPRIAIGDNLLQRPFVSDLMRLNKSFIVHRSVTGRREKLSVYQTLSAYINHSIATGNSIWIAQAEGRAKDGLDETDTAIIKMLCMSRKGEDFAQIVRSLNIVPVSIAYEWDPCDQMKARELEQRARTGTYVKEPGEDDRSIAKGLTGYKGHVHVAFGEPLTGEYPDAKAVAREVDRQILQSYRLQPSNFMAVENLPDFMAMPGIQAFMGNWREGFKPERLASEKARFEERLSGCCAAQQKWWLLQYANPAISALAASDQSA</sequence>
<comment type="caution">
    <text evidence="2">The sequence shown here is derived from an EMBL/GenBank/DDBJ whole genome shotgun (WGS) entry which is preliminary data.</text>
</comment>